<evidence type="ECO:0000256" key="8">
    <source>
        <dbReference type="ARBA" id="ARBA00022840"/>
    </source>
</evidence>
<dbReference type="Pfam" id="PF01225">
    <property type="entry name" value="Mur_ligase"/>
    <property type="match status" value="1"/>
</dbReference>
<dbReference type="GO" id="GO:0071555">
    <property type="term" value="P:cell wall organization"/>
    <property type="evidence" value="ECO:0007669"/>
    <property type="project" value="UniProtKB-KW"/>
</dbReference>
<keyword evidence="6 14" id="KW-0132">Cell division</keyword>
<dbReference type="HAMAP" id="MF_00046">
    <property type="entry name" value="MurC"/>
    <property type="match status" value="1"/>
</dbReference>
<evidence type="ECO:0000256" key="5">
    <source>
        <dbReference type="ARBA" id="ARBA00022598"/>
    </source>
</evidence>
<keyword evidence="11 14" id="KW-0131">Cell cycle</keyword>
<dbReference type="InterPro" id="IPR000713">
    <property type="entry name" value="Mur_ligase_N"/>
</dbReference>
<dbReference type="PANTHER" id="PTHR43445">
    <property type="entry name" value="UDP-N-ACETYLMURAMATE--L-ALANINE LIGASE-RELATED"/>
    <property type="match status" value="1"/>
</dbReference>
<keyword evidence="19" id="KW-1185">Reference proteome</keyword>
<comment type="function">
    <text evidence="14">Cell wall formation.</text>
</comment>
<keyword evidence="7 14" id="KW-0547">Nucleotide-binding</keyword>
<evidence type="ECO:0000256" key="4">
    <source>
        <dbReference type="ARBA" id="ARBA00022490"/>
    </source>
</evidence>
<evidence type="ECO:0000313" key="18">
    <source>
        <dbReference type="EMBL" id="BCK01690.1"/>
    </source>
</evidence>
<evidence type="ECO:0000256" key="2">
    <source>
        <dbReference type="ARBA" id="ARBA00004752"/>
    </source>
</evidence>
<evidence type="ECO:0000256" key="14">
    <source>
        <dbReference type="HAMAP-Rule" id="MF_00046"/>
    </source>
</evidence>
<reference evidence="18 19" key="2">
    <citation type="submission" date="2020-08" db="EMBL/GenBank/DDBJ databases">
        <authorList>
            <person name="Ueki A."/>
            <person name="Tonouchi A."/>
        </authorList>
    </citation>
    <scope>NUCLEOTIDE SEQUENCE [LARGE SCALE GENOMIC DNA]</scope>
    <source>
        <strain evidence="18 19">CTTW</strain>
    </source>
</reference>
<dbReference type="GO" id="GO:0051301">
    <property type="term" value="P:cell division"/>
    <property type="evidence" value="ECO:0007669"/>
    <property type="project" value="UniProtKB-KW"/>
</dbReference>
<dbReference type="InterPro" id="IPR036615">
    <property type="entry name" value="Mur_ligase_C_dom_sf"/>
</dbReference>
<dbReference type="Pfam" id="PF02875">
    <property type="entry name" value="Mur_ligase_C"/>
    <property type="match status" value="1"/>
</dbReference>
<evidence type="ECO:0000259" key="16">
    <source>
        <dbReference type="Pfam" id="PF02875"/>
    </source>
</evidence>
<feature type="domain" description="Mur ligase C-terminal" evidence="16">
    <location>
        <begin position="329"/>
        <end position="458"/>
    </location>
</feature>
<dbReference type="SUPFAM" id="SSF53244">
    <property type="entry name" value="MurD-like peptide ligases, peptide-binding domain"/>
    <property type="match status" value="1"/>
</dbReference>
<feature type="binding site" evidence="14">
    <location>
        <begin position="118"/>
        <end position="124"/>
    </location>
    <ligand>
        <name>ATP</name>
        <dbReference type="ChEBI" id="CHEBI:30616"/>
    </ligand>
</feature>
<dbReference type="NCBIfam" id="TIGR01082">
    <property type="entry name" value="murC"/>
    <property type="match status" value="1"/>
</dbReference>
<dbReference type="PANTHER" id="PTHR43445:SF3">
    <property type="entry name" value="UDP-N-ACETYLMURAMATE--L-ALANINE LIGASE"/>
    <property type="match status" value="1"/>
</dbReference>
<evidence type="ECO:0000256" key="9">
    <source>
        <dbReference type="ARBA" id="ARBA00022960"/>
    </source>
</evidence>
<dbReference type="SUPFAM" id="SSF51984">
    <property type="entry name" value="MurCD N-terminal domain"/>
    <property type="match status" value="1"/>
</dbReference>
<evidence type="ECO:0000256" key="13">
    <source>
        <dbReference type="ARBA" id="ARBA00047833"/>
    </source>
</evidence>
<evidence type="ECO:0000256" key="3">
    <source>
        <dbReference type="ARBA" id="ARBA00012211"/>
    </source>
</evidence>
<dbReference type="Gene3D" id="3.40.1190.10">
    <property type="entry name" value="Mur-like, catalytic domain"/>
    <property type="match status" value="1"/>
</dbReference>
<protein>
    <recommendedName>
        <fullName evidence="3 14">UDP-N-acetylmuramate--L-alanine ligase</fullName>
        <ecNumber evidence="3 14">6.3.2.8</ecNumber>
    </recommendedName>
    <alternativeName>
        <fullName evidence="14">UDP-N-acetylmuramoyl-L-alanine synthetase</fullName>
    </alternativeName>
</protein>
<dbReference type="InterPro" id="IPR004101">
    <property type="entry name" value="Mur_ligase_C"/>
</dbReference>
<dbReference type="GO" id="GO:0005524">
    <property type="term" value="F:ATP binding"/>
    <property type="evidence" value="ECO:0007669"/>
    <property type="project" value="UniProtKB-UniRule"/>
</dbReference>
<evidence type="ECO:0000313" key="19">
    <source>
        <dbReference type="Proteomes" id="UP000515703"/>
    </source>
</evidence>
<dbReference type="InterPro" id="IPR036565">
    <property type="entry name" value="Mur-like_cat_sf"/>
</dbReference>
<proteinExistence type="inferred from homology"/>
<evidence type="ECO:0000259" key="17">
    <source>
        <dbReference type="Pfam" id="PF08245"/>
    </source>
</evidence>
<evidence type="ECO:0000256" key="7">
    <source>
        <dbReference type="ARBA" id="ARBA00022741"/>
    </source>
</evidence>
<comment type="similarity">
    <text evidence="14">Belongs to the MurCDEF family.</text>
</comment>
<dbReference type="EC" id="6.3.2.8" evidence="3 14"/>
<gene>
    <name evidence="14 18" type="primary">murC</name>
    <name evidence="18" type="ORF">bsdcttw_47300</name>
</gene>
<comment type="subcellular location">
    <subcellularLocation>
        <location evidence="1 14">Cytoplasm</location>
    </subcellularLocation>
</comment>
<evidence type="ECO:0000256" key="10">
    <source>
        <dbReference type="ARBA" id="ARBA00022984"/>
    </source>
</evidence>
<dbReference type="Gene3D" id="3.40.50.720">
    <property type="entry name" value="NAD(P)-binding Rossmann-like Domain"/>
    <property type="match status" value="1"/>
</dbReference>
<keyword evidence="10 14" id="KW-0573">Peptidoglycan synthesis</keyword>
<evidence type="ECO:0000256" key="11">
    <source>
        <dbReference type="ARBA" id="ARBA00023306"/>
    </source>
</evidence>
<organism evidence="18 19">
    <name type="scientific">Anaerocolumna chitinilytica</name>
    <dbReference type="NCBI Taxonomy" id="1727145"/>
    <lineage>
        <taxon>Bacteria</taxon>
        <taxon>Bacillati</taxon>
        <taxon>Bacillota</taxon>
        <taxon>Clostridia</taxon>
        <taxon>Lachnospirales</taxon>
        <taxon>Lachnospiraceae</taxon>
        <taxon>Anaerocolumna</taxon>
    </lineage>
</organism>
<evidence type="ECO:0000256" key="6">
    <source>
        <dbReference type="ARBA" id="ARBA00022618"/>
    </source>
</evidence>
<dbReference type="InterPro" id="IPR050061">
    <property type="entry name" value="MurCDEF_pg_biosynth"/>
</dbReference>
<evidence type="ECO:0000256" key="1">
    <source>
        <dbReference type="ARBA" id="ARBA00004496"/>
    </source>
</evidence>
<dbReference type="GO" id="GO:0009252">
    <property type="term" value="P:peptidoglycan biosynthetic process"/>
    <property type="evidence" value="ECO:0007669"/>
    <property type="project" value="UniProtKB-UniRule"/>
</dbReference>
<dbReference type="SUPFAM" id="SSF53623">
    <property type="entry name" value="MurD-like peptide ligases, catalytic domain"/>
    <property type="match status" value="1"/>
</dbReference>
<reference evidence="18 19" key="1">
    <citation type="submission" date="2020-08" db="EMBL/GenBank/DDBJ databases">
        <title>Draft genome sequencing of an Anaerocolumna strain isolated from anoxic soil subjected to BSD treatment.</title>
        <authorList>
            <person name="Uek A."/>
            <person name="Tonouchi A."/>
        </authorList>
    </citation>
    <scope>NUCLEOTIDE SEQUENCE [LARGE SCALE GENOMIC DNA]</scope>
    <source>
        <strain evidence="18 19">CTTW</strain>
    </source>
</reference>
<dbReference type="InterPro" id="IPR013221">
    <property type="entry name" value="Mur_ligase_cen"/>
</dbReference>
<dbReference type="KEGG" id="acht:bsdcttw_47300"/>
<feature type="domain" description="Mur ligase N-terminal catalytic" evidence="15">
    <location>
        <begin position="11"/>
        <end position="110"/>
    </location>
</feature>
<dbReference type="Gene3D" id="3.90.190.20">
    <property type="entry name" value="Mur ligase, C-terminal domain"/>
    <property type="match status" value="1"/>
</dbReference>
<keyword evidence="4 14" id="KW-0963">Cytoplasm</keyword>
<keyword evidence="9 14" id="KW-0133">Cell shape</keyword>
<dbReference type="GO" id="GO:0008763">
    <property type="term" value="F:UDP-N-acetylmuramate-L-alanine ligase activity"/>
    <property type="evidence" value="ECO:0007669"/>
    <property type="project" value="UniProtKB-UniRule"/>
</dbReference>
<dbReference type="Pfam" id="PF08245">
    <property type="entry name" value="Mur_ligase_M"/>
    <property type="match status" value="1"/>
</dbReference>
<dbReference type="AlphaFoldDB" id="A0A7M3SAS2"/>
<keyword evidence="5 14" id="KW-0436">Ligase</keyword>
<comment type="pathway">
    <text evidence="2 14">Cell wall biogenesis; peptidoglycan biosynthesis.</text>
</comment>
<keyword evidence="12 14" id="KW-0961">Cell wall biogenesis/degradation</keyword>
<accession>A0A7M3SAS2</accession>
<evidence type="ECO:0000259" key="15">
    <source>
        <dbReference type="Pfam" id="PF01225"/>
    </source>
</evidence>
<dbReference type="GO" id="GO:0008360">
    <property type="term" value="P:regulation of cell shape"/>
    <property type="evidence" value="ECO:0007669"/>
    <property type="project" value="UniProtKB-KW"/>
</dbReference>
<dbReference type="GO" id="GO:0005737">
    <property type="term" value="C:cytoplasm"/>
    <property type="evidence" value="ECO:0007669"/>
    <property type="project" value="UniProtKB-SubCell"/>
</dbReference>
<name>A0A7M3SAS2_9FIRM</name>
<dbReference type="EMBL" id="AP023368">
    <property type="protein sequence ID" value="BCK01690.1"/>
    <property type="molecule type" value="Genomic_DNA"/>
</dbReference>
<feature type="domain" description="Mur ligase central" evidence="17">
    <location>
        <begin position="116"/>
        <end position="307"/>
    </location>
</feature>
<comment type="catalytic activity">
    <reaction evidence="13 14">
        <text>UDP-N-acetyl-alpha-D-muramate + L-alanine + ATP = UDP-N-acetyl-alpha-D-muramoyl-L-alanine + ADP + phosphate + H(+)</text>
        <dbReference type="Rhea" id="RHEA:23372"/>
        <dbReference type="ChEBI" id="CHEBI:15378"/>
        <dbReference type="ChEBI" id="CHEBI:30616"/>
        <dbReference type="ChEBI" id="CHEBI:43474"/>
        <dbReference type="ChEBI" id="CHEBI:57972"/>
        <dbReference type="ChEBI" id="CHEBI:70757"/>
        <dbReference type="ChEBI" id="CHEBI:83898"/>
        <dbReference type="ChEBI" id="CHEBI:456216"/>
        <dbReference type="EC" id="6.3.2.8"/>
    </reaction>
</comment>
<keyword evidence="8 14" id="KW-0067">ATP-binding</keyword>
<evidence type="ECO:0000256" key="12">
    <source>
        <dbReference type="ARBA" id="ARBA00023316"/>
    </source>
</evidence>
<dbReference type="RefSeq" id="WP_185257226.1">
    <property type="nucleotide sequence ID" value="NZ_AP023368.1"/>
</dbReference>
<dbReference type="Proteomes" id="UP000515703">
    <property type="component" value="Chromosome"/>
</dbReference>
<dbReference type="InterPro" id="IPR005758">
    <property type="entry name" value="UDP-N-AcMur_Ala_ligase_MurC"/>
</dbReference>
<dbReference type="UniPathway" id="UPA00219"/>
<sequence length="470" mass="51727">MYNIEFNNPIKVHFIGIGGISMSGLAELLHTMHFSVTGSDAKTSSTTDHLEELGITVFYGQRPSNITSDVNLVVYTTAVKEDNPELMEARRLAIPVIDRAELLGQVMKRYSDAIAVSGTHGKTTTTSMISLILLDAGLDPTISVGGILDNIGGNIRIGSSDHFVVEACEYTNSFLKFSPTTGVILNIEAEHLDFFKDIEDIRNSFHKFTQLLPKYGLLIINSDIDNISYFTKDLACPFITYSITSKTSRDASQSNALHHYYAGNIRYDEEGFGQYSLYEDGEFITDISLHVVGSHNISNSLPAIALARSYQIPMNVITASISRFTGTKRRFEKKGVLGGVTIIDDYAHHPSEVKATLEAAKNYPHSRIWCVFQPHTYSRTRAFLADFADSLALADKVVLTDIYAAREKDPGDISSKDLEAALKEKGVDAIHIKTFDEVQNYLLENCTNGDLLITMGAGDVVTIGNDLLGL</sequence>